<evidence type="ECO:0000259" key="2">
    <source>
        <dbReference type="Pfam" id="PF18942"/>
    </source>
</evidence>
<dbReference type="RefSeq" id="WP_252760331.1">
    <property type="nucleotide sequence ID" value="NZ_JAMXLY010000009.1"/>
</dbReference>
<organism evidence="3 4">
    <name type="scientific">Segatella cerevisiae</name>
    <dbReference type="NCBI Taxonomy" id="2053716"/>
    <lineage>
        <taxon>Bacteria</taxon>
        <taxon>Pseudomonadati</taxon>
        <taxon>Bacteroidota</taxon>
        <taxon>Bacteroidia</taxon>
        <taxon>Bacteroidales</taxon>
        <taxon>Prevotellaceae</taxon>
        <taxon>Segatella</taxon>
    </lineage>
</organism>
<protein>
    <submittedName>
        <fullName evidence="3">DUF5689 domain-containing protein</fullName>
    </submittedName>
</protein>
<evidence type="ECO:0000256" key="1">
    <source>
        <dbReference type="SAM" id="SignalP"/>
    </source>
</evidence>
<dbReference type="Proteomes" id="UP001204015">
    <property type="component" value="Unassembled WGS sequence"/>
</dbReference>
<sequence length="292" mass="31591">MKLIQVIKYSLILCITGLITSCMGSDYAAPDIDPANPPYGNNDLKETQVLTIRQLKDQYKTVINNSAYTQINNDVQIKGIVTGNDDQGNIYQEISVQDSTGALIVSINAGGLHGFLAVGQEILINLKDLYIGGYGQQCEVGGVYTNASTGAKSIGRVDRYTWENHVKLLGKVDASQATALTEDFDVSKIKDSNYLIDNSGKLMTIHGVTIADADGKAVYAPNDGSVALTSNAVNRPFSEYSSQNLVLRTSTYADFANAAMPTGKVDITGIFTRFKNTWQILLRSTNDITPAK</sequence>
<feature type="chain" id="PRO_5047096708" evidence="1">
    <location>
        <begin position="29"/>
        <end position="292"/>
    </location>
</feature>
<evidence type="ECO:0000313" key="4">
    <source>
        <dbReference type="Proteomes" id="UP001204015"/>
    </source>
</evidence>
<gene>
    <name evidence="3" type="ORF">NG821_03765</name>
</gene>
<feature type="signal peptide" evidence="1">
    <location>
        <begin position="1"/>
        <end position="28"/>
    </location>
</feature>
<proteinExistence type="predicted"/>
<dbReference type="InterPro" id="IPR043744">
    <property type="entry name" value="DUF5689"/>
</dbReference>
<keyword evidence="1" id="KW-0732">Signal</keyword>
<comment type="caution">
    <text evidence="3">The sequence shown here is derived from an EMBL/GenBank/DDBJ whole genome shotgun (WGS) entry which is preliminary data.</text>
</comment>
<accession>A0ABT1BVY2</accession>
<dbReference type="EMBL" id="JAMXLY010000009">
    <property type="protein sequence ID" value="MCO6024970.1"/>
    <property type="molecule type" value="Genomic_DNA"/>
</dbReference>
<keyword evidence="4" id="KW-1185">Reference proteome</keyword>
<feature type="domain" description="DUF5689" evidence="2">
    <location>
        <begin position="48"/>
        <end position="288"/>
    </location>
</feature>
<dbReference type="Pfam" id="PF18942">
    <property type="entry name" value="DUF5689"/>
    <property type="match status" value="1"/>
</dbReference>
<evidence type="ECO:0000313" key="3">
    <source>
        <dbReference type="EMBL" id="MCO6024970.1"/>
    </source>
</evidence>
<dbReference type="PROSITE" id="PS51257">
    <property type="entry name" value="PROKAR_LIPOPROTEIN"/>
    <property type="match status" value="1"/>
</dbReference>
<reference evidence="3 4" key="1">
    <citation type="submission" date="2022-06" db="EMBL/GenBank/DDBJ databases">
        <title>A taxonomic note on the genus Prevotella: Description of four novel genera and emended description of the genera Hallella and Xylanibacter.</title>
        <authorList>
            <person name="Hitch T.C.A."/>
        </authorList>
    </citation>
    <scope>NUCLEOTIDE SEQUENCE [LARGE SCALE GENOMIC DNA]</scope>
    <source>
        <strain evidence="3 4">DSM 100619</strain>
    </source>
</reference>
<name>A0ABT1BVY2_9BACT</name>